<dbReference type="GO" id="GO:0010181">
    <property type="term" value="F:FMN binding"/>
    <property type="evidence" value="ECO:0007669"/>
    <property type="project" value="InterPro"/>
</dbReference>
<dbReference type="SUPFAM" id="SSF50475">
    <property type="entry name" value="FMN-binding split barrel"/>
    <property type="match status" value="1"/>
</dbReference>
<comment type="caution">
    <text evidence="3">The sequence shown here is derived from an EMBL/GenBank/DDBJ whole genome shotgun (WGS) entry which is preliminary data.</text>
</comment>
<dbReference type="AlphaFoldDB" id="X1L2S3"/>
<dbReference type="Gene3D" id="2.30.110.10">
    <property type="entry name" value="Electron Transport, Fmn-binding Protein, Chain A"/>
    <property type="match status" value="1"/>
</dbReference>
<protein>
    <recommendedName>
        <fullName evidence="2">Flavin reductase like domain-containing protein</fullName>
    </recommendedName>
</protein>
<evidence type="ECO:0000256" key="1">
    <source>
        <dbReference type="ARBA" id="ARBA00038054"/>
    </source>
</evidence>
<name>X1L2S3_9ZZZZ</name>
<feature type="non-terminal residue" evidence="3">
    <location>
        <position position="110"/>
    </location>
</feature>
<evidence type="ECO:0000313" key="3">
    <source>
        <dbReference type="EMBL" id="GAI13637.1"/>
    </source>
</evidence>
<organism evidence="3">
    <name type="scientific">marine sediment metagenome</name>
    <dbReference type="NCBI Taxonomy" id="412755"/>
    <lineage>
        <taxon>unclassified sequences</taxon>
        <taxon>metagenomes</taxon>
        <taxon>ecological metagenomes</taxon>
    </lineage>
</organism>
<proteinExistence type="inferred from homology"/>
<dbReference type="InterPro" id="IPR052174">
    <property type="entry name" value="Flavoredoxin"/>
</dbReference>
<evidence type="ECO:0000259" key="2">
    <source>
        <dbReference type="Pfam" id="PF01613"/>
    </source>
</evidence>
<feature type="domain" description="Flavin reductase like" evidence="2">
    <location>
        <begin position="24"/>
        <end position="109"/>
    </location>
</feature>
<dbReference type="InterPro" id="IPR002563">
    <property type="entry name" value="Flavin_Rdtase-like_dom"/>
</dbReference>
<reference evidence="3" key="1">
    <citation type="journal article" date="2014" name="Front. Microbiol.">
        <title>High frequency of phylogenetically diverse reductive dehalogenase-homologous genes in deep subseafloor sedimentary metagenomes.</title>
        <authorList>
            <person name="Kawai M."/>
            <person name="Futagami T."/>
            <person name="Toyoda A."/>
            <person name="Takaki Y."/>
            <person name="Nishi S."/>
            <person name="Hori S."/>
            <person name="Arai W."/>
            <person name="Tsubouchi T."/>
            <person name="Morono Y."/>
            <person name="Uchiyama I."/>
            <person name="Ito T."/>
            <person name="Fujiyama A."/>
            <person name="Inagaki F."/>
            <person name="Takami H."/>
        </authorList>
    </citation>
    <scope>NUCLEOTIDE SEQUENCE</scope>
    <source>
        <strain evidence="3">Expedition CK06-06</strain>
    </source>
</reference>
<comment type="similarity">
    <text evidence="1">Belongs to the flavoredoxin family.</text>
</comment>
<dbReference type="EMBL" id="BARV01003938">
    <property type="protein sequence ID" value="GAI13637.1"/>
    <property type="molecule type" value="Genomic_DNA"/>
</dbReference>
<sequence>MSNKFQAIAPEDINDNVFKLIGSDWMLVTAGTPGSFNTMTAAWGGWGVLWTRNICFCVIRPSRYTYQFAEKATGYTLCFFEEKYRKVLEFCGSKSGRDVDKIAETGLTPV</sequence>
<accession>X1L2S3</accession>
<gene>
    <name evidence="3" type="ORF">S06H3_09084</name>
</gene>
<dbReference type="PANTHER" id="PTHR43567:SF5">
    <property type="entry name" value="HYPOTHETICAL CYTOSOLIC PROTEIN"/>
    <property type="match status" value="1"/>
</dbReference>
<dbReference type="PANTHER" id="PTHR43567">
    <property type="entry name" value="FLAVOREDOXIN-RELATED-RELATED"/>
    <property type="match status" value="1"/>
</dbReference>
<dbReference type="Pfam" id="PF01613">
    <property type="entry name" value="Flavin_Reduct"/>
    <property type="match status" value="1"/>
</dbReference>
<dbReference type="InterPro" id="IPR012349">
    <property type="entry name" value="Split_barrel_FMN-bd"/>
</dbReference>